<dbReference type="EMBL" id="CAJNOK010006948">
    <property type="protein sequence ID" value="CAF1019766.1"/>
    <property type="molecule type" value="Genomic_DNA"/>
</dbReference>
<evidence type="ECO:0000313" key="3">
    <source>
        <dbReference type="EMBL" id="CAF1470813.1"/>
    </source>
</evidence>
<dbReference type="EMBL" id="CAJNOK010006948">
    <property type="protein sequence ID" value="CAF1019747.1"/>
    <property type="molecule type" value="Genomic_DNA"/>
</dbReference>
<sequence>MCVSLSTGVPSVTSICCKTCVPSPNALLYAAVQLKITAASYVSDAPKRGTAPTIPDPVDHSHASNAGYLPECTCLEESLLTAAFSFQEAS</sequence>
<proteinExistence type="predicted"/>
<name>A0A815R1T3_9BILA</name>
<dbReference type="Proteomes" id="UP000677228">
    <property type="component" value="Unassembled WGS sequence"/>
</dbReference>
<evidence type="ECO:0000313" key="1">
    <source>
        <dbReference type="EMBL" id="CAF1019747.1"/>
    </source>
</evidence>
<dbReference type="EMBL" id="CAJOBC010086009">
    <property type="protein sequence ID" value="CAF4338560.1"/>
    <property type="molecule type" value="Genomic_DNA"/>
</dbReference>
<dbReference type="Proteomes" id="UP000681722">
    <property type="component" value="Unassembled WGS sequence"/>
</dbReference>
<evidence type="ECO:0000313" key="6">
    <source>
        <dbReference type="EMBL" id="CAF4338560.1"/>
    </source>
</evidence>
<organism evidence="3 7">
    <name type="scientific">Didymodactylos carnosus</name>
    <dbReference type="NCBI Taxonomy" id="1234261"/>
    <lineage>
        <taxon>Eukaryota</taxon>
        <taxon>Metazoa</taxon>
        <taxon>Spiralia</taxon>
        <taxon>Gnathifera</taxon>
        <taxon>Rotifera</taxon>
        <taxon>Eurotatoria</taxon>
        <taxon>Bdelloidea</taxon>
        <taxon>Philodinida</taxon>
        <taxon>Philodinidae</taxon>
        <taxon>Didymodactylos</taxon>
    </lineage>
</organism>
<gene>
    <name evidence="3" type="ORF">GPM918_LOCUS35456</name>
    <name evidence="1" type="ORF">OVA965_LOCUS15443</name>
    <name evidence="2" type="ORF">OVA965_LOCUS15444</name>
    <name evidence="6" type="ORF">SRO942_LOCUS36172</name>
    <name evidence="4" type="ORF">TMI583_LOCUS15449</name>
    <name evidence="5" type="ORF">TMI583_LOCUS15450</name>
</gene>
<evidence type="ECO:0000313" key="7">
    <source>
        <dbReference type="Proteomes" id="UP000663829"/>
    </source>
</evidence>
<evidence type="ECO:0000313" key="4">
    <source>
        <dbReference type="EMBL" id="CAF3788385.1"/>
    </source>
</evidence>
<keyword evidence="7" id="KW-1185">Reference proteome</keyword>
<evidence type="ECO:0000313" key="2">
    <source>
        <dbReference type="EMBL" id="CAF1019766.1"/>
    </source>
</evidence>
<dbReference type="EMBL" id="CAJOBA010006957">
    <property type="protein sequence ID" value="CAF3788385.1"/>
    <property type="molecule type" value="Genomic_DNA"/>
</dbReference>
<dbReference type="AlphaFoldDB" id="A0A815R1T3"/>
<comment type="caution">
    <text evidence="3">The sequence shown here is derived from an EMBL/GenBank/DDBJ whole genome shotgun (WGS) entry which is preliminary data.</text>
</comment>
<dbReference type="Proteomes" id="UP000682733">
    <property type="component" value="Unassembled WGS sequence"/>
</dbReference>
<accession>A0A815R1T3</accession>
<evidence type="ECO:0000313" key="5">
    <source>
        <dbReference type="EMBL" id="CAF3788403.1"/>
    </source>
</evidence>
<dbReference type="EMBL" id="CAJOBA010006957">
    <property type="protein sequence ID" value="CAF3788403.1"/>
    <property type="molecule type" value="Genomic_DNA"/>
</dbReference>
<protein>
    <submittedName>
        <fullName evidence="3">Uncharacterized protein</fullName>
    </submittedName>
</protein>
<dbReference type="Proteomes" id="UP000663829">
    <property type="component" value="Unassembled WGS sequence"/>
</dbReference>
<reference evidence="3" key="1">
    <citation type="submission" date="2021-02" db="EMBL/GenBank/DDBJ databases">
        <authorList>
            <person name="Nowell W R."/>
        </authorList>
    </citation>
    <scope>NUCLEOTIDE SEQUENCE</scope>
</reference>
<dbReference type="EMBL" id="CAJNOQ010020543">
    <property type="protein sequence ID" value="CAF1470813.1"/>
    <property type="molecule type" value="Genomic_DNA"/>
</dbReference>